<keyword evidence="3" id="KW-1185">Reference proteome</keyword>
<accession>A0A2J6SWS1</accession>
<feature type="compositionally biased region" description="Low complexity" evidence="1">
    <location>
        <begin position="370"/>
        <end position="386"/>
    </location>
</feature>
<protein>
    <submittedName>
        <fullName evidence="2">Uncharacterized protein</fullName>
    </submittedName>
</protein>
<evidence type="ECO:0000313" key="3">
    <source>
        <dbReference type="Proteomes" id="UP000235371"/>
    </source>
</evidence>
<name>A0A2J6SWS1_9HELO</name>
<reference evidence="2 3" key="1">
    <citation type="submission" date="2016-04" db="EMBL/GenBank/DDBJ databases">
        <title>A degradative enzymes factory behind the ericoid mycorrhizal symbiosis.</title>
        <authorList>
            <consortium name="DOE Joint Genome Institute"/>
            <person name="Martino E."/>
            <person name="Morin E."/>
            <person name="Grelet G."/>
            <person name="Kuo A."/>
            <person name="Kohler A."/>
            <person name="Daghino S."/>
            <person name="Barry K."/>
            <person name="Choi C."/>
            <person name="Cichocki N."/>
            <person name="Clum A."/>
            <person name="Copeland A."/>
            <person name="Hainaut M."/>
            <person name="Haridas S."/>
            <person name="Labutti K."/>
            <person name="Lindquist E."/>
            <person name="Lipzen A."/>
            <person name="Khouja H.-R."/>
            <person name="Murat C."/>
            <person name="Ohm R."/>
            <person name="Olson A."/>
            <person name="Spatafora J."/>
            <person name="Veneault-Fourrey C."/>
            <person name="Henrissat B."/>
            <person name="Grigoriev I."/>
            <person name="Martin F."/>
            <person name="Perotto S."/>
        </authorList>
    </citation>
    <scope>NUCLEOTIDE SEQUENCE [LARGE SCALE GENOMIC DNA]</scope>
    <source>
        <strain evidence="2 3">E</strain>
    </source>
</reference>
<dbReference type="EMBL" id="KZ613856">
    <property type="protein sequence ID" value="PMD55191.1"/>
    <property type="molecule type" value="Genomic_DNA"/>
</dbReference>
<dbReference type="RefSeq" id="XP_024732095.1">
    <property type="nucleotide sequence ID" value="XM_024881170.1"/>
</dbReference>
<feature type="region of interest" description="Disordered" evidence="1">
    <location>
        <begin position="369"/>
        <end position="395"/>
    </location>
</feature>
<sequence>MQHVSQPDPSHHSHIRDFAVPAAAGLATAGTLGATAGGRRMSTSAAWRPSFHEGTAPSGRSQGRGIHVEDKPRRNTTRGRPRARSLSPTRGGRSKSSSKHFGNGFGMVEKWMALLLFGLDALYRLSEPKGGWDQFRRTDKSMEQQVEVFGHEHFDSKPRERSRSPRHQYRESHRRSQSVDTAYAQLRPPRRRSIAEERSRDADTNLLQRRGMQDHQPKTTNQDPSDVSAAEERGRAVDLGQSPREKMQEHHQRRMNHEAFNISAKTEAGNRRSPSPLPAPPIGRSDRRRITRREARRKRVGVGSTSAGGTFGEVSSAEDQRQRIRGGRNMLRGSAPAPGQDRGQSFPFPLPNKIVFAPREIETALPVLAAKPKQIQQPGAQQGQLLTPPDSDSHH</sequence>
<feature type="region of interest" description="Disordered" evidence="1">
    <location>
        <begin position="30"/>
        <end position="102"/>
    </location>
</feature>
<dbReference type="GeneID" id="36589247"/>
<feature type="compositionally biased region" description="Basic and acidic residues" evidence="1">
    <location>
        <begin position="149"/>
        <end position="171"/>
    </location>
</feature>
<evidence type="ECO:0000313" key="2">
    <source>
        <dbReference type="EMBL" id="PMD55191.1"/>
    </source>
</evidence>
<dbReference type="InParanoid" id="A0A2J6SWS1"/>
<dbReference type="Proteomes" id="UP000235371">
    <property type="component" value="Unassembled WGS sequence"/>
</dbReference>
<feature type="compositionally biased region" description="Basic and acidic residues" evidence="1">
    <location>
        <begin position="193"/>
        <end position="203"/>
    </location>
</feature>
<dbReference type="AlphaFoldDB" id="A0A2J6SWS1"/>
<feature type="region of interest" description="Disordered" evidence="1">
    <location>
        <begin position="149"/>
        <end position="351"/>
    </location>
</feature>
<gene>
    <name evidence="2" type="ORF">K444DRAFT_617658</name>
</gene>
<feature type="compositionally biased region" description="Basic residues" evidence="1">
    <location>
        <begin position="286"/>
        <end position="300"/>
    </location>
</feature>
<proteinExistence type="predicted"/>
<evidence type="ECO:0000256" key="1">
    <source>
        <dbReference type="SAM" id="MobiDB-lite"/>
    </source>
</evidence>
<dbReference type="OrthoDB" id="10381455at2759"/>
<feature type="compositionally biased region" description="Basic residues" evidence="1">
    <location>
        <begin position="74"/>
        <end position="83"/>
    </location>
</feature>
<organism evidence="2 3">
    <name type="scientific">Hyaloscypha bicolor E</name>
    <dbReference type="NCBI Taxonomy" id="1095630"/>
    <lineage>
        <taxon>Eukaryota</taxon>
        <taxon>Fungi</taxon>
        <taxon>Dikarya</taxon>
        <taxon>Ascomycota</taxon>
        <taxon>Pezizomycotina</taxon>
        <taxon>Leotiomycetes</taxon>
        <taxon>Helotiales</taxon>
        <taxon>Hyaloscyphaceae</taxon>
        <taxon>Hyaloscypha</taxon>
        <taxon>Hyaloscypha bicolor</taxon>
    </lineage>
</organism>